<proteinExistence type="inferred from homology"/>
<evidence type="ECO:0000256" key="1">
    <source>
        <dbReference type="ARBA" id="ARBA00008987"/>
    </source>
</evidence>
<reference evidence="4 5" key="1">
    <citation type="submission" date="2020-10" db="EMBL/GenBank/DDBJ databases">
        <title>Plant Genome Project.</title>
        <authorList>
            <person name="Zhang R.-G."/>
        </authorList>
    </citation>
    <scope>NUCLEOTIDE SEQUENCE [LARGE SCALE GENOMIC DNA]</scope>
    <source>
        <strain evidence="4">FAFU-HL-1</strain>
        <tissue evidence="4">Leaf</tissue>
    </source>
</reference>
<dbReference type="AlphaFoldDB" id="A0A835K1L0"/>
<organism evidence="4 5">
    <name type="scientific">Salix dunnii</name>
    <dbReference type="NCBI Taxonomy" id="1413687"/>
    <lineage>
        <taxon>Eukaryota</taxon>
        <taxon>Viridiplantae</taxon>
        <taxon>Streptophyta</taxon>
        <taxon>Embryophyta</taxon>
        <taxon>Tracheophyta</taxon>
        <taxon>Spermatophyta</taxon>
        <taxon>Magnoliopsida</taxon>
        <taxon>eudicotyledons</taxon>
        <taxon>Gunneridae</taxon>
        <taxon>Pentapetalae</taxon>
        <taxon>rosids</taxon>
        <taxon>fabids</taxon>
        <taxon>Malpighiales</taxon>
        <taxon>Salicaceae</taxon>
        <taxon>Saliceae</taxon>
        <taxon>Salix</taxon>
    </lineage>
</organism>
<dbReference type="PROSITE" id="PS00194">
    <property type="entry name" value="THIOREDOXIN_1"/>
    <property type="match status" value="1"/>
</dbReference>
<comment type="similarity">
    <text evidence="1">Belongs to the thioredoxin family.</text>
</comment>
<feature type="domain" description="Thioredoxin" evidence="3">
    <location>
        <begin position="87"/>
        <end position="123"/>
    </location>
</feature>
<dbReference type="Pfam" id="PF00085">
    <property type="entry name" value="Thioredoxin"/>
    <property type="match status" value="1"/>
</dbReference>
<sequence length="281" mass="31177">MADVVGLPSFRSLRIPSSLLTSNNFVSPQPLLSHSQISFPDKRISLSRFSFSSRNQFLSYKVHATVAETEQPKWWEKNAGPNMIDIHSTDEFLSALSQAGDRLVIVEFYGTWCASCRALFPKVILFFTGHLVRAVLNLFIVHSSLVIEVFPSSPSKGWPFGPLPPKSLCRTAEDHPEILFLKVNFDENKPMCKSLNVKVLPYFHFYRGAHGQLESYSCSLAKGGDGNSLYLLTLSEIAFQKIKDSIEMHNTARCSIAPPKGVGELTLESVLAPQDKPAGST</sequence>
<dbReference type="Proteomes" id="UP000657918">
    <property type="component" value="Unassembled WGS sequence"/>
</dbReference>
<dbReference type="OrthoDB" id="2121326at2759"/>
<dbReference type="GO" id="GO:0045454">
    <property type="term" value="P:cell redox homeostasis"/>
    <property type="evidence" value="ECO:0007669"/>
    <property type="project" value="TreeGrafter"/>
</dbReference>
<dbReference type="EMBL" id="JADGMS010000006">
    <property type="protein sequence ID" value="KAF9680469.1"/>
    <property type="molecule type" value="Genomic_DNA"/>
</dbReference>
<dbReference type="Gene3D" id="3.40.30.10">
    <property type="entry name" value="Glutaredoxin"/>
    <property type="match status" value="1"/>
</dbReference>
<name>A0A835K1L0_9ROSI</name>
<dbReference type="CDD" id="cd02947">
    <property type="entry name" value="TRX_family"/>
    <property type="match status" value="1"/>
</dbReference>
<evidence type="ECO:0000313" key="5">
    <source>
        <dbReference type="Proteomes" id="UP000657918"/>
    </source>
</evidence>
<keyword evidence="2" id="KW-0676">Redox-active center</keyword>
<dbReference type="PANTHER" id="PTHR43601">
    <property type="entry name" value="THIOREDOXIN, MITOCHONDRIAL"/>
    <property type="match status" value="1"/>
</dbReference>
<accession>A0A835K1L0</accession>
<dbReference type="InterPro" id="IPR017937">
    <property type="entry name" value="Thioredoxin_CS"/>
</dbReference>
<protein>
    <recommendedName>
        <fullName evidence="3">Thioredoxin domain-containing protein</fullName>
    </recommendedName>
</protein>
<dbReference type="GO" id="GO:0009507">
    <property type="term" value="C:chloroplast"/>
    <property type="evidence" value="ECO:0007669"/>
    <property type="project" value="UniProtKB-ARBA"/>
</dbReference>
<keyword evidence="5" id="KW-1185">Reference proteome</keyword>
<gene>
    <name evidence="4" type="ORF">SADUNF_Sadunf06G0124300</name>
</gene>
<evidence type="ECO:0000256" key="2">
    <source>
        <dbReference type="ARBA" id="ARBA00023284"/>
    </source>
</evidence>
<evidence type="ECO:0000313" key="4">
    <source>
        <dbReference type="EMBL" id="KAF9680469.1"/>
    </source>
</evidence>
<dbReference type="SUPFAM" id="SSF52833">
    <property type="entry name" value="Thioredoxin-like"/>
    <property type="match status" value="1"/>
</dbReference>
<dbReference type="InterPro" id="IPR013766">
    <property type="entry name" value="Thioredoxin_domain"/>
</dbReference>
<comment type="caution">
    <text evidence="4">The sequence shown here is derived from an EMBL/GenBank/DDBJ whole genome shotgun (WGS) entry which is preliminary data.</text>
</comment>
<dbReference type="InterPro" id="IPR036249">
    <property type="entry name" value="Thioredoxin-like_sf"/>
</dbReference>
<dbReference type="PANTHER" id="PTHR43601:SF32">
    <property type="entry name" value="THIOREDOXIN-LIKE 2-2, CHLOROPLASTIC"/>
    <property type="match status" value="1"/>
</dbReference>
<evidence type="ECO:0000259" key="3">
    <source>
        <dbReference type="Pfam" id="PF00085"/>
    </source>
</evidence>